<dbReference type="InterPro" id="IPR000209">
    <property type="entry name" value="Peptidase_S8/S53_dom"/>
</dbReference>
<name>A0A3P6CI30_BRACM</name>
<dbReference type="PROSITE" id="PS00138">
    <property type="entry name" value="SUBTILASE_SER"/>
    <property type="match status" value="1"/>
</dbReference>
<feature type="domain" description="Peptidase S8/S53" evidence="9">
    <location>
        <begin position="148"/>
        <end position="589"/>
    </location>
</feature>
<evidence type="ECO:0000313" key="12">
    <source>
        <dbReference type="EMBL" id="VDD18093.1"/>
    </source>
</evidence>
<dbReference type="GO" id="GO:0006508">
    <property type="term" value="P:proteolysis"/>
    <property type="evidence" value="ECO:0007669"/>
    <property type="project" value="UniProtKB-KW"/>
</dbReference>
<evidence type="ECO:0000256" key="6">
    <source>
        <dbReference type="PIRSR" id="PIRSR615500-1"/>
    </source>
</evidence>
<evidence type="ECO:0000256" key="3">
    <source>
        <dbReference type="ARBA" id="ARBA00022729"/>
    </source>
</evidence>
<dbReference type="InterPro" id="IPR015500">
    <property type="entry name" value="Peptidase_S8_subtilisin-rel"/>
</dbReference>
<evidence type="ECO:0000256" key="2">
    <source>
        <dbReference type="ARBA" id="ARBA00022670"/>
    </source>
</evidence>
<comment type="similarity">
    <text evidence="1 7">Belongs to the peptidase S8 family.</text>
</comment>
<protein>
    <recommendedName>
        <fullName evidence="13">Subtilisin-like protease SBT4.3</fullName>
    </recommendedName>
</protein>
<accession>A0A3P6CI30</accession>
<dbReference type="FunFam" id="3.40.50.200:FF:000006">
    <property type="entry name" value="Subtilisin-like protease SBT1.5"/>
    <property type="match status" value="1"/>
</dbReference>
<feature type="chain" id="PRO_5018088592" description="Subtilisin-like protease SBT4.3" evidence="8">
    <location>
        <begin position="24"/>
        <end position="752"/>
    </location>
</feature>
<feature type="active site" description="Charge relay system" evidence="6 7">
    <location>
        <position position="213"/>
    </location>
</feature>
<keyword evidence="5 7" id="KW-0720">Serine protease</keyword>
<dbReference type="Pfam" id="PF05922">
    <property type="entry name" value="Inhibitor_I9"/>
    <property type="match status" value="1"/>
</dbReference>
<sequence length="752" mass="81136">MAKFLTSLFLICLTFVFTRDVSADDDNREASSSFCFFFMIKLKHTAYIVYLGALPENGYSAPSQHLKLLQELFASNSDTASSLLIRSYSRSFNGFAAYLSLAESKILESMKKEVVFVFPSRTYDLDTTRSWDFVGLGEKAKRESAKESDVIIGVFDSGIWPESESFHDQGFGPPPQRWKGSCKGGRNFTCNNKLIGAMFYPKNSVSARDDDGHGTHTASTAAGNPVQGASFYGLAQGTARGGAPSARVAAYKVCLKDVGCKDVDILAAYDDAIADGVDVISISISREAPNILSNSFAIGSFHAMTRGVVTVGSAGNYGPDQGTVANVFPWMITVAASATDRRFVDRVVLGNGKALTGLSVNPVNFNGTKFPIVYGQNVSRTCPALQASFCAKDCVDRDLVKGKIVLCDEFLANKEAYKAGAVGSIVLDTFTRDVSFVFPFPVSSLSLEDYNSVKSYVKSDENPQAEILRSEEIIDKEAPYVPSFSSRGPSFIIKNLLKPDVSAPGLEILAAYSPEASPSDNPGDKRSVKFSVMSGTSMACPHVAGVAAYVKSFHPDWSPSAIKSAIMTTATPMMNVMKNPDLEFAYGSGHINPTNATDPGLVYELELQDYLKMLCAEGFDPGLLTKISGRNITCSERTEVKDLNYPTMTTFTTALKPFNVTFTRTVTNVGSPNSTFKASVVPLRPEIQISVEPEVLSFGLLKEKKTFVVTVSGKGLKDGSVVSSSLVWSDGGHSVRSPVVAYSINPFGENHS</sequence>
<keyword evidence="4 7" id="KW-0378">Hydrolase</keyword>
<evidence type="ECO:0000259" key="10">
    <source>
        <dbReference type="Pfam" id="PF05922"/>
    </source>
</evidence>
<dbReference type="CDD" id="cd02120">
    <property type="entry name" value="PA_subtilisin_like"/>
    <property type="match status" value="1"/>
</dbReference>
<feature type="domain" description="Subtilisin-like protease fibronectin type-III" evidence="11">
    <location>
        <begin position="642"/>
        <end position="740"/>
    </location>
</feature>
<dbReference type="Pfam" id="PF17766">
    <property type="entry name" value="fn3_6"/>
    <property type="match status" value="1"/>
</dbReference>
<dbReference type="Pfam" id="PF00082">
    <property type="entry name" value="Peptidase_S8"/>
    <property type="match status" value="1"/>
</dbReference>
<dbReference type="Gene3D" id="3.40.50.200">
    <property type="entry name" value="Peptidase S8/S53 domain"/>
    <property type="match status" value="1"/>
</dbReference>
<reference evidence="12" key="1">
    <citation type="submission" date="2018-11" db="EMBL/GenBank/DDBJ databases">
        <authorList>
            <consortium name="Genoscope - CEA"/>
            <person name="William W."/>
        </authorList>
    </citation>
    <scope>NUCLEOTIDE SEQUENCE</scope>
</reference>
<feature type="domain" description="Inhibitor I9" evidence="10">
    <location>
        <begin position="47"/>
        <end position="125"/>
    </location>
</feature>
<organism evidence="12">
    <name type="scientific">Brassica campestris</name>
    <name type="common">Field mustard</name>
    <dbReference type="NCBI Taxonomy" id="3711"/>
    <lineage>
        <taxon>Eukaryota</taxon>
        <taxon>Viridiplantae</taxon>
        <taxon>Streptophyta</taxon>
        <taxon>Embryophyta</taxon>
        <taxon>Tracheophyta</taxon>
        <taxon>Spermatophyta</taxon>
        <taxon>Magnoliopsida</taxon>
        <taxon>eudicotyledons</taxon>
        <taxon>Gunneridae</taxon>
        <taxon>Pentapetalae</taxon>
        <taxon>rosids</taxon>
        <taxon>malvids</taxon>
        <taxon>Brassicales</taxon>
        <taxon>Brassicaceae</taxon>
        <taxon>Brassiceae</taxon>
        <taxon>Brassica</taxon>
    </lineage>
</organism>
<dbReference type="Gene3D" id="3.50.30.30">
    <property type="match status" value="1"/>
</dbReference>
<evidence type="ECO:0000256" key="5">
    <source>
        <dbReference type="ARBA" id="ARBA00022825"/>
    </source>
</evidence>
<evidence type="ECO:0000256" key="8">
    <source>
        <dbReference type="SAM" id="SignalP"/>
    </source>
</evidence>
<dbReference type="PRINTS" id="PR00723">
    <property type="entry name" value="SUBTILISIN"/>
</dbReference>
<dbReference type="Gene3D" id="2.60.40.2310">
    <property type="match status" value="1"/>
</dbReference>
<dbReference type="SUPFAM" id="SSF52743">
    <property type="entry name" value="Subtilisin-like"/>
    <property type="match status" value="1"/>
</dbReference>
<proteinExistence type="inferred from homology"/>
<dbReference type="InterPro" id="IPR037045">
    <property type="entry name" value="S8pro/Inhibitor_I9_sf"/>
</dbReference>
<feature type="active site" description="Charge relay system" evidence="6 7">
    <location>
        <position position="537"/>
    </location>
</feature>
<dbReference type="InterPro" id="IPR045051">
    <property type="entry name" value="SBT"/>
</dbReference>
<dbReference type="InterPro" id="IPR041469">
    <property type="entry name" value="Subtilisin-like_FN3"/>
</dbReference>
<dbReference type="Gene3D" id="3.30.70.80">
    <property type="entry name" value="Peptidase S8 propeptide/proteinase inhibitor I9"/>
    <property type="match status" value="1"/>
</dbReference>
<evidence type="ECO:0008006" key="13">
    <source>
        <dbReference type="Google" id="ProtNLM"/>
    </source>
</evidence>
<dbReference type="InterPro" id="IPR010259">
    <property type="entry name" value="S8pro/Inhibitor_I9"/>
</dbReference>
<gene>
    <name evidence="12" type="ORF">BRAA10T43717Z</name>
</gene>
<dbReference type="PANTHER" id="PTHR10795">
    <property type="entry name" value="PROPROTEIN CONVERTASE SUBTILISIN/KEXIN"/>
    <property type="match status" value="1"/>
</dbReference>
<dbReference type="AlphaFoldDB" id="A0A3P6CI30"/>
<evidence type="ECO:0000256" key="1">
    <source>
        <dbReference type="ARBA" id="ARBA00011073"/>
    </source>
</evidence>
<evidence type="ECO:0000256" key="4">
    <source>
        <dbReference type="ARBA" id="ARBA00022801"/>
    </source>
</evidence>
<dbReference type="PROSITE" id="PS51892">
    <property type="entry name" value="SUBTILASE"/>
    <property type="match status" value="1"/>
</dbReference>
<dbReference type="EMBL" id="LR031577">
    <property type="protein sequence ID" value="VDD18093.1"/>
    <property type="molecule type" value="Genomic_DNA"/>
</dbReference>
<dbReference type="InterPro" id="IPR034197">
    <property type="entry name" value="Peptidases_S8_3"/>
</dbReference>
<dbReference type="InterPro" id="IPR023828">
    <property type="entry name" value="Peptidase_S8_Ser-AS"/>
</dbReference>
<keyword evidence="3 8" id="KW-0732">Signal</keyword>
<evidence type="ECO:0000259" key="11">
    <source>
        <dbReference type="Pfam" id="PF17766"/>
    </source>
</evidence>
<keyword evidence="2 7" id="KW-0645">Protease</keyword>
<dbReference type="InterPro" id="IPR036852">
    <property type="entry name" value="Peptidase_S8/S53_dom_sf"/>
</dbReference>
<evidence type="ECO:0000259" key="9">
    <source>
        <dbReference type="Pfam" id="PF00082"/>
    </source>
</evidence>
<evidence type="ECO:0000256" key="7">
    <source>
        <dbReference type="PROSITE-ProRule" id="PRU01240"/>
    </source>
</evidence>
<feature type="signal peptide" evidence="8">
    <location>
        <begin position="1"/>
        <end position="23"/>
    </location>
</feature>
<dbReference type="GO" id="GO:0004252">
    <property type="term" value="F:serine-type endopeptidase activity"/>
    <property type="evidence" value="ECO:0007669"/>
    <property type="project" value="UniProtKB-UniRule"/>
</dbReference>
<dbReference type="CDD" id="cd04852">
    <property type="entry name" value="Peptidases_S8_3"/>
    <property type="match status" value="1"/>
</dbReference>
<feature type="active site" description="Charge relay system" evidence="6 7">
    <location>
        <position position="156"/>
    </location>
</feature>